<keyword evidence="4" id="KW-1185">Reference proteome</keyword>
<dbReference type="SUPFAM" id="SSF50969">
    <property type="entry name" value="YVTN repeat-like/Quinoprotein amine dehydrogenase"/>
    <property type="match status" value="1"/>
</dbReference>
<evidence type="ECO:0000313" key="4">
    <source>
        <dbReference type="Proteomes" id="UP000198243"/>
    </source>
</evidence>
<keyword evidence="2" id="KW-1133">Transmembrane helix</keyword>
<feature type="transmembrane region" description="Helical" evidence="2">
    <location>
        <begin position="64"/>
        <end position="83"/>
    </location>
</feature>
<proteinExistence type="predicted"/>
<feature type="region of interest" description="Disordered" evidence="1">
    <location>
        <begin position="1"/>
        <end position="22"/>
    </location>
</feature>
<evidence type="ECO:0000313" key="3">
    <source>
        <dbReference type="EMBL" id="SCE81399.1"/>
    </source>
</evidence>
<evidence type="ECO:0000256" key="2">
    <source>
        <dbReference type="SAM" id="Phobius"/>
    </source>
</evidence>
<dbReference type="AlphaFoldDB" id="A0A1C4VCC0"/>
<accession>A0A1C4VCC0</accession>
<reference evidence="4" key="1">
    <citation type="submission" date="2016-06" db="EMBL/GenBank/DDBJ databases">
        <authorList>
            <person name="Varghese N."/>
            <person name="Submissions Spin"/>
        </authorList>
    </citation>
    <scope>NUCLEOTIDE SEQUENCE [LARGE SCALE GENOMIC DNA]</scope>
    <source>
        <strain evidence="4">DSM 44875</strain>
    </source>
</reference>
<sequence>MRAFPGRSGNLTGHPPRPYHVRPDELDRAVRETLSHQVAAPRPLTADPAGQAIRRANRIRRRRTAAGLALGVVATVLVSSGLAQLGDGSGGQGTPIVVIGDPNQSARPIPSAIPGPAPSPGTSVDVLVTGALISAQGARLELPDVGPAEAAHLLPGGGGWLVVGAPTTAGRSLWVAQRDGLVQVLLAGAGAIIVAPDGRQVAWRDGSGLLVAGVIGTQLIGPVRTSLPADAEPVRFVGDSVLVRLDPDGAGHALWRPGTGPLTVGTDRTTLSVYGALPDGRLVGQFAAGDTGRTCLAVLDPKRDLKRVSTGCGPQLSRDGAGGISADGRWLLVNGQVGKAARALLVDLQRLGPDMTAVPAGPPATGAIAWTTDSDATYVDGAGQLVRVEVGQVRAGKQAQVVPVPGVQPGDRPVVVTGS</sequence>
<name>A0A1C4VCC0_9ACTN</name>
<dbReference type="InterPro" id="IPR011044">
    <property type="entry name" value="Quino_amine_DH_bsu"/>
</dbReference>
<keyword evidence="2" id="KW-0472">Membrane</keyword>
<dbReference type="EMBL" id="LT607412">
    <property type="protein sequence ID" value="SCE81399.1"/>
    <property type="molecule type" value="Genomic_DNA"/>
</dbReference>
<evidence type="ECO:0008006" key="5">
    <source>
        <dbReference type="Google" id="ProtNLM"/>
    </source>
</evidence>
<keyword evidence="2" id="KW-0812">Transmembrane</keyword>
<dbReference type="Proteomes" id="UP000198243">
    <property type="component" value="Chromosome I"/>
</dbReference>
<protein>
    <recommendedName>
        <fullName evidence="5">PQQ-like domain-containing protein</fullName>
    </recommendedName>
</protein>
<evidence type="ECO:0000256" key="1">
    <source>
        <dbReference type="SAM" id="MobiDB-lite"/>
    </source>
</evidence>
<gene>
    <name evidence="3" type="ORF">GA0070607_1894</name>
</gene>
<organism evidence="3 4">
    <name type="scientific">Micromonospora coriariae</name>
    <dbReference type="NCBI Taxonomy" id="285665"/>
    <lineage>
        <taxon>Bacteria</taxon>
        <taxon>Bacillati</taxon>
        <taxon>Actinomycetota</taxon>
        <taxon>Actinomycetes</taxon>
        <taxon>Micromonosporales</taxon>
        <taxon>Micromonosporaceae</taxon>
        <taxon>Micromonospora</taxon>
    </lineage>
</organism>